<dbReference type="SUPFAM" id="SSF51569">
    <property type="entry name" value="Aldolase"/>
    <property type="match status" value="1"/>
</dbReference>
<sequence length="351" mass="38410">MSAFLTYELKELLQGGLAIPANPTALTRDLKLDERRQRALSRYYLDAGSGGLAIGVHTSQFEIREVGLYQPVLELGKEEMDSFLNKSGKSVFRIAGVLGNTAQAVNEAGIASDLGYHAGLLGLAALKGKSNKELVAHCRAVAEVIPVIGFYLQTSVGGAVLDTEFWREFSKIENVVAIKMAPFNRYNTLDVVRGVVESGRAKDIALYTGNDDNIVADLLTEYKIPIEGKVIAKKIVGGLLGHWAVWNKKAVDLFERIKNASPSEALDLLSVGAGITDANAAFFDSRNGFKGSIAGIHEVLIRQGLLEGNYTINPKERLSPGQKEEIDRVYALYPELNDDVFVRENIDNWLR</sequence>
<name>A0A1X7I2Z5_9FLAO</name>
<accession>A0A1X7I2Z5</accession>
<dbReference type="STRING" id="188872.SAMN03080602_00374"/>
<dbReference type="PANTHER" id="PTHR12128">
    <property type="entry name" value="DIHYDRODIPICOLINATE SYNTHASE"/>
    <property type="match status" value="1"/>
</dbReference>
<proteinExistence type="predicted"/>
<gene>
    <name evidence="2" type="ORF">SAMN03080602_00374</name>
</gene>
<evidence type="ECO:0000313" key="2">
    <source>
        <dbReference type="EMBL" id="SMG08742.1"/>
    </source>
</evidence>
<dbReference type="Pfam" id="PF00701">
    <property type="entry name" value="DHDPS"/>
    <property type="match status" value="1"/>
</dbReference>
<keyword evidence="3" id="KW-1185">Reference proteome</keyword>
<dbReference type="EMBL" id="FXAO01000001">
    <property type="protein sequence ID" value="SMG08742.1"/>
    <property type="molecule type" value="Genomic_DNA"/>
</dbReference>
<evidence type="ECO:0000256" key="1">
    <source>
        <dbReference type="ARBA" id="ARBA00023239"/>
    </source>
</evidence>
<reference evidence="3" key="1">
    <citation type="submission" date="2017-04" db="EMBL/GenBank/DDBJ databases">
        <authorList>
            <person name="Varghese N."/>
            <person name="Submissions S."/>
        </authorList>
    </citation>
    <scope>NUCLEOTIDE SEQUENCE [LARGE SCALE GENOMIC DNA]</scope>
    <source>
        <strain evidence="3">DSM 19835</strain>
    </source>
</reference>
<protein>
    <submittedName>
        <fullName evidence="2">Dihydrodipicolinate synthase/N-acetylneuraminate lyase</fullName>
    </submittedName>
</protein>
<dbReference type="InterPro" id="IPR013785">
    <property type="entry name" value="Aldolase_TIM"/>
</dbReference>
<dbReference type="Gene3D" id="3.20.20.70">
    <property type="entry name" value="Aldolase class I"/>
    <property type="match status" value="1"/>
</dbReference>
<dbReference type="PANTHER" id="PTHR12128:SF51">
    <property type="entry name" value="BLL4205 PROTEIN"/>
    <property type="match status" value="1"/>
</dbReference>
<dbReference type="SMART" id="SM01130">
    <property type="entry name" value="DHDPS"/>
    <property type="match status" value="1"/>
</dbReference>
<dbReference type="CDD" id="cd00408">
    <property type="entry name" value="DHDPS-like"/>
    <property type="match status" value="1"/>
</dbReference>
<dbReference type="RefSeq" id="WP_085495631.1">
    <property type="nucleotide sequence ID" value="NZ_FXAO01000001.1"/>
</dbReference>
<evidence type="ECO:0000313" key="3">
    <source>
        <dbReference type="Proteomes" id="UP000193420"/>
    </source>
</evidence>
<dbReference type="GO" id="GO:0008840">
    <property type="term" value="F:4-hydroxy-tetrahydrodipicolinate synthase activity"/>
    <property type="evidence" value="ECO:0007669"/>
    <property type="project" value="TreeGrafter"/>
</dbReference>
<keyword evidence="1 2" id="KW-0456">Lyase</keyword>
<dbReference type="AlphaFoldDB" id="A0A1X7I2Z5"/>
<dbReference type="InterPro" id="IPR002220">
    <property type="entry name" value="DapA-like"/>
</dbReference>
<dbReference type="Proteomes" id="UP000193420">
    <property type="component" value="Unassembled WGS sequence"/>
</dbReference>
<organism evidence="2 3">
    <name type="scientific">Arenibacter troitsensis</name>
    <dbReference type="NCBI Taxonomy" id="188872"/>
    <lineage>
        <taxon>Bacteria</taxon>
        <taxon>Pseudomonadati</taxon>
        <taxon>Bacteroidota</taxon>
        <taxon>Flavobacteriia</taxon>
        <taxon>Flavobacteriales</taxon>
        <taxon>Flavobacteriaceae</taxon>
        <taxon>Arenibacter</taxon>
    </lineage>
</organism>